<evidence type="ECO:0000259" key="1">
    <source>
        <dbReference type="SMART" id="SM00471"/>
    </source>
</evidence>
<dbReference type="OrthoDB" id="9803619at2"/>
<dbReference type="EMBL" id="CP001848">
    <property type="protein sequence ID" value="ADB18590.1"/>
    <property type="molecule type" value="Genomic_DNA"/>
</dbReference>
<evidence type="ECO:0000313" key="2">
    <source>
        <dbReference type="EMBL" id="ADB18590.1"/>
    </source>
</evidence>
<evidence type="ECO:0000313" key="3">
    <source>
        <dbReference type="Proteomes" id="UP000001887"/>
    </source>
</evidence>
<dbReference type="SUPFAM" id="SSF109604">
    <property type="entry name" value="HD-domain/PDEase-like"/>
    <property type="match status" value="1"/>
</dbReference>
<dbReference type="PANTHER" id="PTHR11373:SF4">
    <property type="entry name" value="DEOXYNUCLEOSIDE TRIPHOSPHATE TRIPHOSPHOHYDROLASE SAMHD1"/>
    <property type="match status" value="1"/>
</dbReference>
<dbReference type="STRING" id="530564.Psta_3936"/>
<accession>D2R1X9</accession>
<gene>
    <name evidence="2" type="ordered locus">Psta_3936</name>
</gene>
<proteinExistence type="predicted"/>
<keyword evidence="2" id="KW-0378">Hydrolase</keyword>
<organism evidence="2 3">
    <name type="scientific">Pirellula staleyi (strain ATCC 27377 / DSM 6068 / ICPB 4128)</name>
    <name type="common">Pirella staleyi</name>
    <dbReference type="NCBI Taxonomy" id="530564"/>
    <lineage>
        <taxon>Bacteria</taxon>
        <taxon>Pseudomonadati</taxon>
        <taxon>Planctomycetota</taxon>
        <taxon>Planctomycetia</taxon>
        <taxon>Pirellulales</taxon>
        <taxon>Pirellulaceae</taxon>
        <taxon>Pirellula</taxon>
    </lineage>
</organism>
<protein>
    <submittedName>
        <fullName evidence="2">Metal dependent phosphohydrolase</fullName>
    </submittedName>
</protein>
<dbReference type="PANTHER" id="PTHR11373">
    <property type="entry name" value="DEOXYNUCLEOSIDE TRIPHOSPHATE TRIPHOSPHOHYDROLASE"/>
    <property type="match status" value="1"/>
</dbReference>
<dbReference type="Gene3D" id="1.10.3210.10">
    <property type="entry name" value="Hypothetical protein af1432"/>
    <property type="match status" value="1"/>
</dbReference>
<dbReference type="Proteomes" id="UP000001887">
    <property type="component" value="Chromosome"/>
</dbReference>
<dbReference type="CDD" id="cd00077">
    <property type="entry name" value="HDc"/>
    <property type="match status" value="1"/>
</dbReference>
<feature type="domain" description="HD/PDEase" evidence="1">
    <location>
        <begin position="65"/>
        <end position="223"/>
    </location>
</feature>
<dbReference type="GO" id="GO:0006203">
    <property type="term" value="P:dGTP catabolic process"/>
    <property type="evidence" value="ECO:0007669"/>
    <property type="project" value="TreeGrafter"/>
</dbReference>
<dbReference type="KEGG" id="psl:Psta_3936"/>
<dbReference type="SMART" id="SM00471">
    <property type="entry name" value="HDc"/>
    <property type="match status" value="1"/>
</dbReference>
<dbReference type="eggNOG" id="COG1078">
    <property type="taxonomic scope" value="Bacteria"/>
</dbReference>
<dbReference type="InterPro" id="IPR050135">
    <property type="entry name" value="dGTPase-like"/>
</dbReference>
<keyword evidence="3" id="KW-1185">Reference proteome</keyword>
<dbReference type="HOGENOM" id="CLU_026821_3_2_0"/>
<reference evidence="2 3" key="1">
    <citation type="journal article" date="2009" name="Stand. Genomic Sci.">
        <title>Complete genome sequence of Pirellula staleyi type strain (ATCC 27377).</title>
        <authorList>
            <person name="Clum A."/>
            <person name="Tindall B.J."/>
            <person name="Sikorski J."/>
            <person name="Ivanova N."/>
            <person name="Mavrommatis K."/>
            <person name="Lucas S."/>
            <person name="Glavina del Rio T."/>
            <person name="Nolan M."/>
            <person name="Chen F."/>
            <person name="Tice H."/>
            <person name="Pitluck S."/>
            <person name="Cheng J.F."/>
            <person name="Chertkov O."/>
            <person name="Brettin T."/>
            <person name="Han C."/>
            <person name="Detter J.C."/>
            <person name="Kuske C."/>
            <person name="Bruce D."/>
            <person name="Goodwin L."/>
            <person name="Ovchinikova G."/>
            <person name="Pati A."/>
            <person name="Mikhailova N."/>
            <person name="Chen A."/>
            <person name="Palaniappan K."/>
            <person name="Land M."/>
            <person name="Hauser L."/>
            <person name="Chang Y.J."/>
            <person name="Jeffries C.D."/>
            <person name="Chain P."/>
            <person name="Rohde M."/>
            <person name="Goker M."/>
            <person name="Bristow J."/>
            <person name="Eisen J.A."/>
            <person name="Markowitz V."/>
            <person name="Hugenholtz P."/>
            <person name="Kyrpides N.C."/>
            <person name="Klenk H.P."/>
            <person name="Lapidus A."/>
        </authorList>
    </citation>
    <scope>NUCLEOTIDE SEQUENCE [LARGE SCALE GENOMIC DNA]</scope>
    <source>
        <strain evidence="3">ATCC 27377 / DSM 6068 / ICPB 4128</strain>
    </source>
</reference>
<dbReference type="Pfam" id="PF01966">
    <property type="entry name" value="HD"/>
    <property type="match status" value="1"/>
</dbReference>
<sequence length="470" mass="53424">MHDYKHDFKSENLSHDPVHGYIPFTSSALLADGEVSERQVIDHPWLQRLRQIHQLQTAWWVYPTAEHTRFQHVLGAMHLGSRVAAHTYESLASVCPDVPSRGYIESLVRMAGLLHDVGHGPFGHFFDEHFLKGFGLTHETLGSVIIREHLGPMLRGLRKNPSSQLAENESLDPDHIAWLIVRPKGDDGAEKPTWLRFLRALLSGIYTIDNMDFVLRDAFMSGYSPRAFDLDRLLHYTFFSPQGLTIHDRGIEALVRFLSVKAELFRVIYFHRTVRAIDQALADLFRESKDLLFPGNPLEHLDDYQQFTESSLLVDTARWAKSNDPRIRSLGLRWRDLQARNIPWVTVCQRNLVFSAGESEQSSIFTDPKMVESKIREMLPADLREVPLRVDIARAIMRPHTLGPAAGQNFLYDSAADQLKPLSANVLYKRLPHSHRLCRIYAPSTEHSVLITAAVDSLLGGSSTDDVTNM</sequence>
<dbReference type="InterPro" id="IPR003607">
    <property type="entry name" value="HD/PDEase_dom"/>
</dbReference>
<dbReference type="GO" id="GO:0008832">
    <property type="term" value="F:dGTPase activity"/>
    <property type="evidence" value="ECO:0007669"/>
    <property type="project" value="TreeGrafter"/>
</dbReference>
<dbReference type="AlphaFoldDB" id="D2R1X9"/>
<dbReference type="InterPro" id="IPR006674">
    <property type="entry name" value="HD_domain"/>
</dbReference>
<name>D2R1X9_PIRSD</name>